<dbReference type="EMBL" id="WEFP01000003">
    <property type="protein sequence ID" value="KAB7572787.1"/>
    <property type="molecule type" value="Genomic_DNA"/>
</dbReference>
<evidence type="ECO:0000313" key="5">
    <source>
        <dbReference type="Proteomes" id="UP000448762"/>
    </source>
</evidence>
<protein>
    <submittedName>
        <fullName evidence="1">Uncharacterized protein</fullName>
    </submittedName>
</protein>
<evidence type="ECO:0000313" key="6">
    <source>
        <dbReference type="Proteomes" id="UP000469871"/>
    </source>
</evidence>
<dbReference type="Proteomes" id="UP000448762">
    <property type="component" value="Unassembled WGS sequence"/>
</dbReference>
<proteinExistence type="predicted"/>
<dbReference type="AlphaFoldDB" id="A0A1A7UHC8"/>
<reference evidence="1 5" key="2">
    <citation type="submission" date="2018-07" db="EMBL/GenBank/DDBJ databases">
        <title>High quality draft genome sequencing of Enterococcus faecium exhibiting probiotic potential isolated from mucus of freshwater fish.</title>
        <authorList>
            <person name="El-Jeni R."/>
            <person name="Ghedira K."/>
            <person name="Abdelhak S."/>
            <person name="El-Bour M."/>
            <person name="Bouhaouala-Zahar B."/>
        </authorList>
    </citation>
    <scope>NUCLEOTIDE SEQUENCE [LARGE SCALE GENOMIC DNA]</scope>
    <source>
        <strain evidence="1 5">R.A73</strain>
    </source>
</reference>
<evidence type="ECO:0000313" key="1">
    <source>
        <dbReference type="EMBL" id="KAA0685649.1"/>
    </source>
</evidence>
<evidence type="ECO:0000313" key="4">
    <source>
        <dbReference type="Proteomes" id="UP000249070"/>
    </source>
</evidence>
<comment type="caution">
    <text evidence="1">The sequence shown here is derived from an EMBL/GenBank/DDBJ whole genome shotgun (WGS) entry which is preliminary data.</text>
</comment>
<gene>
    <name evidence="3" type="ORF">DKP91_13720</name>
    <name evidence="1" type="ORF">DTX73_14555</name>
    <name evidence="2" type="ORF">GBM73_14890</name>
</gene>
<dbReference type="Proteomes" id="UP000469871">
    <property type="component" value="Unassembled WGS sequence"/>
</dbReference>
<accession>A0A1A7UHC8</accession>
<reference evidence="3 4" key="1">
    <citation type="submission" date="2018-05" db="EMBL/GenBank/DDBJ databases">
        <title>Vancomycin-resistant Enterococcus faecium strain from Chelyabinsk, Russia.</title>
        <authorList>
            <person name="Gostev V."/>
            <person name="Goncharov A."/>
            <person name="Kolodzhieva V."/>
            <person name="Suvorov A."/>
            <person name="Sidorenko S."/>
            <person name="Zueva L."/>
        </authorList>
    </citation>
    <scope>NUCLEOTIDE SEQUENCE [LARGE SCALE GENOMIC DNA]</scope>
    <source>
        <strain evidence="3 4">20</strain>
    </source>
</reference>
<name>A0A1A7UHC8_ENTFC</name>
<sequence length="77" mass="8894">MSSWRSFKNPLLRGSECRPLLGGLKIHPSSRVYGLLIDLILTGVRNLCPERVMKFWQFTAIQELAQATKITKHKFKH</sequence>
<organism evidence="1 5">
    <name type="scientific">Enterococcus faecium</name>
    <name type="common">Streptococcus faecium</name>
    <dbReference type="NCBI Taxonomy" id="1352"/>
    <lineage>
        <taxon>Bacteria</taxon>
        <taxon>Bacillati</taxon>
        <taxon>Bacillota</taxon>
        <taxon>Bacilli</taxon>
        <taxon>Lactobacillales</taxon>
        <taxon>Enterococcaceae</taxon>
        <taxon>Enterococcus</taxon>
    </lineage>
</organism>
<dbReference type="EMBL" id="QHGU01000109">
    <property type="protein sequence ID" value="PZM53707.1"/>
    <property type="molecule type" value="Genomic_DNA"/>
</dbReference>
<evidence type="ECO:0000313" key="2">
    <source>
        <dbReference type="EMBL" id="KAB7572787.1"/>
    </source>
</evidence>
<reference evidence="2 6" key="3">
    <citation type="submission" date="2019-10" db="EMBL/GenBank/DDBJ databases">
        <title>Evolutionary dynamics of vancomycin-resistant Enterococcus faecium during gastrointestinal tract colonization and bloodstream infection in immunocompromised pediatric patients.</title>
        <authorList>
            <person name="Chilambi G.S."/>
            <person name="Nordstrom H.R."/>
            <person name="Evans D.R."/>
            <person name="Ferrolino J."/>
            <person name="Hayden R.T."/>
            <person name="Maron G.M."/>
            <person name="Vo A.N."/>
            <person name="Gilmore M.S."/>
            <person name="Wolf J."/>
            <person name="Rosch J.W."/>
            <person name="Van Tyne D."/>
        </authorList>
    </citation>
    <scope>NUCLEOTIDE SEQUENCE [LARGE SCALE GENOMIC DNA]</scope>
    <source>
        <strain evidence="2 6">VRECG27</strain>
    </source>
</reference>
<dbReference type="Proteomes" id="UP000249070">
    <property type="component" value="Unassembled WGS sequence"/>
</dbReference>
<dbReference type="EMBL" id="QOVC01000020">
    <property type="protein sequence ID" value="KAA0685649.1"/>
    <property type="molecule type" value="Genomic_DNA"/>
</dbReference>
<evidence type="ECO:0000313" key="3">
    <source>
        <dbReference type="EMBL" id="PZM53707.1"/>
    </source>
</evidence>